<sequence>MNKSRKNASAAKAGAKSRRPMHLDALRELVEPGIPDATELFEKGLKLLVSQLMVDRAVIVRITDLGYETLWWATLDGSDLDLSTFDPNKNFCPQVLEHAPRTLVIHDAKEDTELKGHPAYQDMAVRSYIGVPLRKGDKVIGVLSVQSSTPQKYTRADIIFVSMVANLLGSAMEIELLKQELHMTREALDLTMSVVEDSALEAQATRLPSRRYLDIWLKAYLFMARRRSEPMALVAWRTPLNRDTRKALREISDQARGEDLLVDMGRDTFLLLLPRTSLDGAEFLVQRVRAKFGPVAVGTALWDPADPADRDDFTIREALRRVMDGLNPAPGALA</sequence>
<dbReference type="Proteomes" id="UP001238179">
    <property type="component" value="Chromosome"/>
</dbReference>
<dbReference type="SUPFAM" id="SSF55073">
    <property type="entry name" value="Nucleotide cyclase"/>
    <property type="match status" value="1"/>
</dbReference>
<dbReference type="SMART" id="SM00065">
    <property type="entry name" value="GAF"/>
    <property type="match status" value="1"/>
</dbReference>
<dbReference type="InterPro" id="IPR029016">
    <property type="entry name" value="GAF-like_dom_sf"/>
</dbReference>
<dbReference type="AlphaFoldDB" id="A0AA48KAG2"/>
<reference evidence="3" key="1">
    <citation type="journal article" date="2023" name="Int. J. Syst. Evol. Microbiol.">
        <title>Mesoterricola silvestris gen. nov., sp. nov., Mesoterricola sediminis sp. nov., Geothrix oryzae sp. nov., Geothrix edaphica sp. nov., Geothrix rubra sp. nov., and Geothrix limicola sp. nov., six novel members of Acidobacteriota isolated from soils.</title>
        <authorList>
            <person name="Itoh H."/>
            <person name="Sugisawa Y."/>
            <person name="Mise K."/>
            <person name="Xu Z."/>
            <person name="Kuniyasu M."/>
            <person name="Ushijima N."/>
            <person name="Kawano K."/>
            <person name="Kobayashi E."/>
            <person name="Shiratori Y."/>
            <person name="Masuda Y."/>
            <person name="Senoo K."/>
        </authorList>
    </citation>
    <scope>NUCLEOTIDE SEQUENCE [LARGE SCALE GENOMIC DNA]</scope>
    <source>
        <strain evidence="3">W79</strain>
    </source>
</reference>
<name>A0AA48KAG2_9BACT</name>
<dbReference type="EMBL" id="AP027080">
    <property type="protein sequence ID" value="BDU74075.1"/>
    <property type="molecule type" value="Genomic_DNA"/>
</dbReference>
<dbReference type="SUPFAM" id="SSF55781">
    <property type="entry name" value="GAF domain-like"/>
    <property type="match status" value="1"/>
</dbReference>
<dbReference type="RefSeq" id="WP_316412746.1">
    <property type="nucleotide sequence ID" value="NZ_AP027080.1"/>
</dbReference>
<evidence type="ECO:0000313" key="3">
    <source>
        <dbReference type="Proteomes" id="UP001238179"/>
    </source>
</evidence>
<feature type="domain" description="GAF" evidence="1">
    <location>
        <begin position="36"/>
        <end position="182"/>
    </location>
</feature>
<keyword evidence="3" id="KW-1185">Reference proteome</keyword>
<protein>
    <recommendedName>
        <fullName evidence="1">GAF domain-containing protein</fullName>
    </recommendedName>
</protein>
<dbReference type="InterPro" id="IPR003018">
    <property type="entry name" value="GAF"/>
</dbReference>
<accession>A0AA48KAG2</accession>
<dbReference type="InterPro" id="IPR029787">
    <property type="entry name" value="Nucleotide_cyclase"/>
</dbReference>
<dbReference type="KEGG" id="msil:METEAL_32490"/>
<evidence type="ECO:0000259" key="1">
    <source>
        <dbReference type="SMART" id="SM00065"/>
    </source>
</evidence>
<dbReference type="Gene3D" id="3.30.450.40">
    <property type="match status" value="1"/>
</dbReference>
<gene>
    <name evidence="2" type="ORF">METEAL_32490</name>
</gene>
<evidence type="ECO:0000313" key="2">
    <source>
        <dbReference type="EMBL" id="BDU74075.1"/>
    </source>
</evidence>
<dbReference type="Pfam" id="PF01590">
    <property type="entry name" value="GAF"/>
    <property type="match status" value="1"/>
</dbReference>
<organism evidence="2 3">
    <name type="scientific">Mesoterricola silvestris</name>
    <dbReference type="NCBI Taxonomy" id="2927979"/>
    <lineage>
        <taxon>Bacteria</taxon>
        <taxon>Pseudomonadati</taxon>
        <taxon>Acidobacteriota</taxon>
        <taxon>Holophagae</taxon>
        <taxon>Holophagales</taxon>
        <taxon>Holophagaceae</taxon>
        <taxon>Mesoterricola</taxon>
    </lineage>
</organism>
<proteinExistence type="predicted"/>